<dbReference type="GO" id="GO:0016787">
    <property type="term" value="F:hydrolase activity"/>
    <property type="evidence" value="ECO:0007669"/>
    <property type="project" value="UniProtKB-KW"/>
</dbReference>
<keyword evidence="1" id="KW-0472">Membrane</keyword>
<evidence type="ECO:0000313" key="3">
    <source>
        <dbReference type="Proteomes" id="UP000535838"/>
    </source>
</evidence>
<dbReference type="InterPro" id="IPR007404">
    <property type="entry name" value="YdjM-like"/>
</dbReference>
<gene>
    <name evidence="2" type="ORF">H7B67_29050</name>
</gene>
<name>A0A841T7F2_9BACL</name>
<feature type="transmembrane region" description="Helical" evidence="1">
    <location>
        <begin position="64"/>
        <end position="81"/>
    </location>
</feature>
<protein>
    <submittedName>
        <fullName evidence="2">Metal-dependent hydrolase</fullName>
    </submittedName>
</protein>
<comment type="caution">
    <text evidence="2">The sequence shown here is derived from an EMBL/GenBank/DDBJ whole genome shotgun (WGS) entry which is preliminary data.</text>
</comment>
<dbReference type="PANTHER" id="PTHR35531:SF1">
    <property type="entry name" value="INNER MEMBRANE PROTEIN YBCI-RELATED"/>
    <property type="match status" value="1"/>
</dbReference>
<dbReference type="Pfam" id="PF04307">
    <property type="entry name" value="YdjM"/>
    <property type="match status" value="1"/>
</dbReference>
<keyword evidence="3" id="KW-1185">Reference proteome</keyword>
<proteinExistence type="predicted"/>
<feature type="transmembrane region" description="Helical" evidence="1">
    <location>
        <begin position="116"/>
        <end position="143"/>
    </location>
</feature>
<dbReference type="Proteomes" id="UP000535838">
    <property type="component" value="Unassembled WGS sequence"/>
</dbReference>
<dbReference type="AlphaFoldDB" id="A0A841T7F2"/>
<dbReference type="PANTHER" id="PTHR35531">
    <property type="entry name" value="INNER MEMBRANE PROTEIN YBCI-RELATED"/>
    <property type="match status" value="1"/>
</dbReference>
<organism evidence="2 3">
    <name type="scientific">Cohnella thailandensis</name>
    <dbReference type="NCBI Taxonomy" id="557557"/>
    <lineage>
        <taxon>Bacteria</taxon>
        <taxon>Bacillati</taxon>
        <taxon>Bacillota</taxon>
        <taxon>Bacilli</taxon>
        <taxon>Bacillales</taxon>
        <taxon>Paenibacillaceae</taxon>
        <taxon>Cohnella</taxon>
    </lineage>
</organism>
<sequence>MKGSTHLAIGTAIGAVASAYYPFHLQNAVCYVAVAAVSALSPDLDGTSLLSSKLGKLSHWVRESALWTGVLSSLVLAYFFFAERVFYPKYAILTGSLVLLGLIMKEGALRNAMVSLCGIGLLYAGWSNGWNWLMGLGVFVAWAPWLNHRGLTHTVWAVAAWGWIAAGLESHLAIEGITVVAIAGYLSHLAADTLTPSGVKWLYPILRKSFRLPFRL</sequence>
<reference evidence="2 3" key="1">
    <citation type="submission" date="2020-08" db="EMBL/GenBank/DDBJ databases">
        <title>Cohnella phylogeny.</title>
        <authorList>
            <person name="Dunlap C."/>
        </authorList>
    </citation>
    <scope>NUCLEOTIDE SEQUENCE [LARGE SCALE GENOMIC DNA]</scope>
    <source>
        <strain evidence="2 3">DSM 25241</strain>
    </source>
</reference>
<evidence type="ECO:0000256" key="1">
    <source>
        <dbReference type="SAM" id="Phobius"/>
    </source>
</evidence>
<keyword evidence="1" id="KW-0812">Transmembrane</keyword>
<dbReference type="RefSeq" id="WP_185123407.1">
    <property type="nucleotide sequence ID" value="NZ_JACJVQ010000030.1"/>
</dbReference>
<keyword evidence="1" id="KW-1133">Transmembrane helix</keyword>
<dbReference type="EMBL" id="JACJVQ010000030">
    <property type="protein sequence ID" value="MBB6638198.1"/>
    <property type="molecule type" value="Genomic_DNA"/>
</dbReference>
<accession>A0A841T7F2</accession>
<evidence type="ECO:0000313" key="2">
    <source>
        <dbReference type="EMBL" id="MBB6638198.1"/>
    </source>
</evidence>
<keyword evidence="2" id="KW-0378">Hydrolase</keyword>